<gene>
    <name evidence="1" type="ORF">SAMN05192573_116151</name>
</gene>
<dbReference type="AlphaFoldDB" id="A0A1G8I8L0"/>
<reference evidence="2" key="1">
    <citation type="submission" date="2016-10" db="EMBL/GenBank/DDBJ databases">
        <authorList>
            <person name="Varghese N."/>
            <person name="Submissions S."/>
        </authorList>
    </citation>
    <scope>NUCLEOTIDE SEQUENCE [LARGE SCALE GENOMIC DNA]</scope>
    <source>
        <strain evidence="2">Gh-67</strain>
    </source>
</reference>
<evidence type="ECO:0000313" key="2">
    <source>
        <dbReference type="Proteomes" id="UP000199705"/>
    </source>
</evidence>
<dbReference type="OrthoDB" id="798582at2"/>
<organism evidence="1 2">
    <name type="scientific">Mucilaginibacter gossypii</name>
    <dbReference type="NCBI Taxonomy" id="551996"/>
    <lineage>
        <taxon>Bacteria</taxon>
        <taxon>Pseudomonadati</taxon>
        <taxon>Bacteroidota</taxon>
        <taxon>Sphingobacteriia</taxon>
        <taxon>Sphingobacteriales</taxon>
        <taxon>Sphingobacteriaceae</taxon>
        <taxon>Mucilaginibacter</taxon>
    </lineage>
</organism>
<dbReference type="EMBL" id="FNCG01000016">
    <property type="protein sequence ID" value="SDI14890.1"/>
    <property type="molecule type" value="Genomic_DNA"/>
</dbReference>
<keyword evidence="2" id="KW-1185">Reference proteome</keyword>
<evidence type="ECO:0000313" key="1">
    <source>
        <dbReference type="EMBL" id="SDI14890.1"/>
    </source>
</evidence>
<protein>
    <submittedName>
        <fullName evidence="1">Uncharacterized protein</fullName>
    </submittedName>
</protein>
<dbReference type="RefSeq" id="WP_091173572.1">
    <property type="nucleotide sequence ID" value="NZ_CP071878.2"/>
</dbReference>
<dbReference type="STRING" id="551996.SAMN05192573_116151"/>
<proteinExistence type="predicted"/>
<dbReference type="Proteomes" id="UP000199705">
    <property type="component" value="Unassembled WGS sequence"/>
</dbReference>
<accession>A0A1G8I8L0</accession>
<sequence length="64" mass="6939">MKNKAKRSVYLLLIGIILFSAGMAIPSGPNEKWDDYARGAGAGLFIAGFIGLVTWLIDVVKENK</sequence>
<name>A0A1G8I8L0_9SPHI</name>